<reference evidence="4" key="1">
    <citation type="journal article" date="2014" name="Int. J. Syst. Evol. Microbiol.">
        <title>Complete genome of a new Firmicutes species belonging to the dominant human colonic microbiota ('Ruminococcus bicirculans') reveals two chromosomes and a selective capacity to utilize plant glucans.</title>
        <authorList>
            <consortium name="NISC Comparative Sequencing Program"/>
            <person name="Wegmann U."/>
            <person name="Louis P."/>
            <person name="Goesmann A."/>
            <person name="Henrissat B."/>
            <person name="Duncan S.H."/>
            <person name="Flint H.J."/>
        </authorList>
    </citation>
    <scope>NUCLEOTIDE SEQUENCE</scope>
    <source>
        <strain evidence="4">NBRC 105001</strain>
    </source>
</reference>
<accession>A0A2S7X6V0</accession>
<dbReference type="InterPro" id="IPR037050">
    <property type="entry name" value="DUF1254_sf"/>
</dbReference>
<evidence type="ECO:0000259" key="3">
    <source>
        <dbReference type="Pfam" id="PF06863"/>
    </source>
</evidence>
<dbReference type="PANTHER" id="PTHR36509:SF2">
    <property type="entry name" value="BLL3101 PROTEIN"/>
    <property type="match status" value="1"/>
</dbReference>
<feature type="chain" id="PRO_5015553264" description="DUF1254 domain-containing protein" evidence="1">
    <location>
        <begin position="23"/>
        <end position="434"/>
    </location>
</feature>
<dbReference type="PANTHER" id="PTHR36509">
    <property type="entry name" value="BLL3101 PROTEIN"/>
    <property type="match status" value="1"/>
</dbReference>
<dbReference type="Gene3D" id="2.60.120.1600">
    <property type="match status" value="1"/>
</dbReference>
<dbReference type="AlphaFoldDB" id="A0A2S7X6V0"/>
<dbReference type="RefSeq" id="WP_105063637.1">
    <property type="nucleotide sequence ID" value="NZ_BSOU01000002.1"/>
</dbReference>
<dbReference type="InterPro" id="IPR010679">
    <property type="entry name" value="DUF1254"/>
</dbReference>
<evidence type="ECO:0000313" key="4">
    <source>
        <dbReference type="EMBL" id="GLR74026.1"/>
    </source>
</evidence>
<comment type="caution">
    <text evidence="5">The sequence shown here is derived from an EMBL/GenBank/DDBJ whole genome shotgun (WGS) entry which is preliminary data.</text>
</comment>
<proteinExistence type="predicted"/>
<dbReference type="OrthoDB" id="272779at2"/>
<dbReference type="SUPFAM" id="SSF160935">
    <property type="entry name" value="VPA0735-like"/>
    <property type="match status" value="1"/>
</dbReference>
<sequence length="434" mass="49218">MKLKHMIGAACLVVGSTNAAFAQIPEKLAEDAYLYAYSMDEAYQFFYETAVKSDYPLNRFQNIRNLADDTYTAHPTINNDTLHLMGWLDVAQEPIIVSVPNMNDDRYWILHTMDMGHYTDSMFGSRTRGKEGGQFMYASPTWKGEVPASVDEVVRVDSNFVKLMGRIMANGPEDTKIAQSYMDQWNIRTLSEYLGKNGPKPLVRHYPDPATSTWLETTNFVLCEGNLAQADKQWLQQYKSVGLEACKYEFNNEQLKMQTIGKEQGLKRIAELSNKVTDARLILGTRKSLGDSKRGIFSVGTYVGQWGLPPEEAAYRKLEKDPQGNKLNGAKHSYTMRFKAPDVSEFWSVTVYGADNRLMAKNDLNRHSRGDRTLTADKDGYYTITLSADEKANKNKSNYLPIPEKNFYLVMRLYGASESVQKGDYQMPEATISK</sequence>
<dbReference type="Gene3D" id="2.60.40.1610">
    <property type="entry name" value="Domain of unknown function DUF1254"/>
    <property type="match status" value="1"/>
</dbReference>
<feature type="domain" description="DUF1254" evidence="3">
    <location>
        <begin position="58"/>
        <end position="187"/>
    </location>
</feature>
<evidence type="ECO:0000313" key="5">
    <source>
        <dbReference type="EMBL" id="PQJ86855.1"/>
    </source>
</evidence>
<gene>
    <name evidence="5" type="ORF">BTO23_12020</name>
    <name evidence="4" type="ORF">GCM10007855_09000</name>
</gene>
<evidence type="ECO:0000313" key="6">
    <source>
        <dbReference type="Proteomes" id="UP000239273"/>
    </source>
</evidence>
<dbReference type="Pfam" id="PF06742">
    <property type="entry name" value="DUF1214"/>
    <property type="match status" value="1"/>
</dbReference>
<reference evidence="5 6" key="2">
    <citation type="submission" date="2016-12" db="EMBL/GenBank/DDBJ databases">
        <title>Diversity of luminous bacteria.</title>
        <authorList>
            <person name="Yoshizawa S."/>
            <person name="Kogure K."/>
        </authorList>
    </citation>
    <scope>NUCLEOTIDE SEQUENCE [LARGE SCALE GENOMIC DNA]</scope>
    <source>
        <strain evidence="5 6">NBRC 105001</strain>
    </source>
</reference>
<dbReference type="InterPro" id="IPR010621">
    <property type="entry name" value="DUF1214"/>
</dbReference>
<dbReference type="EMBL" id="BSOU01000002">
    <property type="protein sequence ID" value="GLR74026.1"/>
    <property type="molecule type" value="Genomic_DNA"/>
</dbReference>
<organism evidence="5 6">
    <name type="scientific">Aliivibrio sifiae</name>
    <dbReference type="NCBI Taxonomy" id="566293"/>
    <lineage>
        <taxon>Bacteria</taxon>
        <taxon>Pseudomonadati</taxon>
        <taxon>Pseudomonadota</taxon>
        <taxon>Gammaproteobacteria</taxon>
        <taxon>Vibrionales</taxon>
        <taxon>Vibrionaceae</taxon>
        <taxon>Aliivibrio</taxon>
    </lineage>
</organism>
<reference evidence="7" key="3">
    <citation type="journal article" date="2019" name="Int. J. Syst. Evol. Microbiol.">
        <title>The Global Catalogue of Microorganisms (GCM) 10K type strain sequencing project: providing services to taxonomists for standard genome sequencing and annotation.</title>
        <authorList>
            <consortium name="The Broad Institute Genomics Platform"/>
            <consortium name="The Broad Institute Genome Sequencing Center for Infectious Disease"/>
            <person name="Wu L."/>
            <person name="Ma J."/>
        </authorList>
    </citation>
    <scope>NUCLEOTIDE SEQUENCE [LARGE SCALE GENOMIC DNA]</scope>
    <source>
        <strain evidence="7">NBRC 105001</strain>
    </source>
</reference>
<name>A0A2S7X6V0_9GAMM</name>
<keyword evidence="1" id="KW-0732">Signal</keyword>
<evidence type="ECO:0008006" key="8">
    <source>
        <dbReference type="Google" id="ProtNLM"/>
    </source>
</evidence>
<feature type="signal peptide" evidence="1">
    <location>
        <begin position="1"/>
        <end position="22"/>
    </location>
</feature>
<reference evidence="4" key="4">
    <citation type="submission" date="2023-01" db="EMBL/GenBank/DDBJ databases">
        <title>Draft genome sequence of Aliivibrio sifiae strain NBRC 105001.</title>
        <authorList>
            <person name="Sun Q."/>
            <person name="Mori K."/>
        </authorList>
    </citation>
    <scope>NUCLEOTIDE SEQUENCE</scope>
    <source>
        <strain evidence="4">NBRC 105001</strain>
    </source>
</reference>
<dbReference type="Proteomes" id="UP001156660">
    <property type="component" value="Unassembled WGS sequence"/>
</dbReference>
<protein>
    <recommendedName>
        <fullName evidence="8">DUF1254 domain-containing protein</fullName>
    </recommendedName>
</protein>
<evidence type="ECO:0000259" key="2">
    <source>
        <dbReference type="Pfam" id="PF06742"/>
    </source>
</evidence>
<evidence type="ECO:0000256" key="1">
    <source>
        <dbReference type="SAM" id="SignalP"/>
    </source>
</evidence>
<evidence type="ECO:0000313" key="7">
    <source>
        <dbReference type="Proteomes" id="UP001156660"/>
    </source>
</evidence>
<dbReference type="Pfam" id="PF06863">
    <property type="entry name" value="DUF1254"/>
    <property type="match status" value="1"/>
</dbReference>
<dbReference type="Proteomes" id="UP000239273">
    <property type="component" value="Unassembled WGS sequence"/>
</dbReference>
<dbReference type="EMBL" id="MSCP01000002">
    <property type="protein sequence ID" value="PQJ86855.1"/>
    <property type="molecule type" value="Genomic_DNA"/>
</dbReference>
<keyword evidence="7" id="KW-1185">Reference proteome</keyword>
<feature type="domain" description="DUF1214" evidence="2">
    <location>
        <begin position="312"/>
        <end position="417"/>
    </location>
</feature>